<protein>
    <recommendedName>
        <fullName evidence="3">Serine hydrolase domain-containing protein</fullName>
    </recommendedName>
</protein>
<evidence type="ECO:0000313" key="5">
    <source>
        <dbReference type="Proteomes" id="UP000812966"/>
    </source>
</evidence>
<dbReference type="PANTHER" id="PTHR48070">
    <property type="entry name" value="ESTERASE OVCA2"/>
    <property type="match status" value="1"/>
</dbReference>
<dbReference type="InterPro" id="IPR005645">
    <property type="entry name" value="FSH-like_dom"/>
</dbReference>
<evidence type="ECO:0000256" key="1">
    <source>
        <dbReference type="ARBA" id="ARBA00022801"/>
    </source>
</evidence>
<name>A0A8K0JJX5_9TREE</name>
<comment type="caution">
    <text evidence="4">The sequence shown here is derived from an EMBL/GenBank/DDBJ whole genome shotgun (WGS) entry which is preliminary data.</text>
</comment>
<feature type="compositionally biased region" description="Low complexity" evidence="2">
    <location>
        <begin position="258"/>
        <end position="268"/>
    </location>
</feature>
<accession>A0A8K0JJX5</accession>
<feature type="domain" description="Serine hydrolase" evidence="3">
    <location>
        <begin position="8"/>
        <end position="230"/>
    </location>
</feature>
<sequence>MSAVARPPIRILGLCGFSQNKHVMHQRLGFLRKALKQQVEFDFVDPPFVIEKVDYATGNTKFADFDSETTMDENMTPETTPRAWFRSKDEEVNGKTIKTYIGLDQALADLHKYLIEQETPFDAVFGFSQGACMAALLTALLERPGLHPSFPAHPKLKPLKYCVSVGGFICGDEAYSNFYPIATPTLHIVGLNDTIVTPERSQTLIRVCDDARVEKHDGSHFIPSKASWKNFFVAYLTSFTDEGLQGDVPGPSSQPGGAASTTASANTTRPGTPEVTAGEEKSAL</sequence>
<dbReference type="Proteomes" id="UP000812966">
    <property type="component" value="Unassembled WGS sequence"/>
</dbReference>
<evidence type="ECO:0000259" key="3">
    <source>
        <dbReference type="Pfam" id="PF03959"/>
    </source>
</evidence>
<proteinExistence type="predicted"/>
<dbReference type="AlphaFoldDB" id="A0A8K0JJX5"/>
<evidence type="ECO:0000313" key="4">
    <source>
        <dbReference type="EMBL" id="KAG7531664.1"/>
    </source>
</evidence>
<dbReference type="GO" id="GO:0005634">
    <property type="term" value="C:nucleus"/>
    <property type="evidence" value="ECO:0007669"/>
    <property type="project" value="TreeGrafter"/>
</dbReference>
<dbReference type="Pfam" id="PF03959">
    <property type="entry name" value="FSH1"/>
    <property type="match status" value="1"/>
</dbReference>
<dbReference type="GO" id="GO:0016787">
    <property type="term" value="F:hydrolase activity"/>
    <property type="evidence" value="ECO:0007669"/>
    <property type="project" value="UniProtKB-KW"/>
</dbReference>
<organism evidence="4 5">
    <name type="scientific">Filobasidium floriforme</name>
    <dbReference type="NCBI Taxonomy" id="5210"/>
    <lineage>
        <taxon>Eukaryota</taxon>
        <taxon>Fungi</taxon>
        <taxon>Dikarya</taxon>
        <taxon>Basidiomycota</taxon>
        <taxon>Agaricomycotina</taxon>
        <taxon>Tremellomycetes</taxon>
        <taxon>Filobasidiales</taxon>
        <taxon>Filobasidiaceae</taxon>
        <taxon>Filobasidium</taxon>
    </lineage>
</organism>
<keyword evidence="5" id="KW-1185">Reference proteome</keyword>
<reference evidence="4" key="1">
    <citation type="submission" date="2020-04" db="EMBL/GenBank/DDBJ databases">
        <title>Analysis of mating type loci in Filobasidium floriforme.</title>
        <authorList>
            <person name="Nowrousian M."/>
        </authorList>
    </citation>
    <scope>NUCLEOTIDE SEQUENCE</scope>
    <source>
        <strain evidence="4">CBS 6242</strain>
    </source>
</reference>
<dbReference type="GO" id="GO:0005737">
    <property type="term" value="C:cytoplasm"/>
    <property type="evidence" value="ECO:0007669"/>
    <property type="project" value="TreeGrafter"/>
</dbReference>
<dbReference type="InterPro" id="IPR029058">
    <property type="entry name" value="AB_hydrolase_fold"/>
</dbReference>
<gene>
    <name evidence="4" type="ORF">FFLO_04174</name>
</gene>
<evidence type="ECO:0000256" key="2">
    <source>
        <dbReference type="SAM" id="MobiDB-lite"/>
    </source>
</evidence>
<feature type="region of interest" description="Disordered" evidence="2">
    <location>
        <begin position="245"/>
        <end position="284"/>
    </location>
</feature>
<keyword evidence="1" id="KW-0378">Hydrolase</keyword>
<dbReference type="SUPFAM" id="SSF53474">
    <property type="entry name" value="alpha/beta-Hydrolases"/>
    <property type="match status" value="1"/>
</dbReference>
<dbReference type="EMBL" id="JABELV010000085">
    <property type="protein sequence ID" value="KAG7531664.1"/>
    <property type="molecule type" value="Genomic_DNA"/>
</dbReference>
<dbReference type="PANTHER" id="PTHR48070:SF6">
    <property type="entry name" value="ESTERASE OVCA2"/>
    <property type="match status" value="1"/>
</dbReference>
<dbReference type="InterPro" id="IPR050593">
    <property type="entry name" value="LovG"/>
</dbReference>
<dbReference type="Gene3D" id="3.40.50.1820">
    <property type="entry name" value="alpha/beta hydrolase"/>
    <property type="match status" value="1"/>
</dbReference>